<reference evidence="6" key="1">
    <citation type="journal article" date="2015" name="Nature">
        <title>Complex archaea that bridge the gap between prokaryotes and eukaryotes.</title>
        <authorList>
            <person name="Spang A."/>
            <person name="Saw J.H."/>
            <person name="Jorgensen S.L."/>
            <person name="Zaremba-Niedzwiedzka K."/>
            <person name="Martijn J."/>
            <person name="Lind A.E."/>
            <person name="van Eijk R."/>
            <person name="Schleper C."/>
            <person name="Guy L."/>
            <person name="Ettema T.J."/>
        </authorList>
    </citation>
    <scope>NUCLEOTIDE SEQUENCE</scope>
</reference>
<evidence type="ECO:0000256" key="3">
    <source>
        <dbReference type="ARBA" id="ARBA00022884"/>
    </source>
</evidence>
<evidence type="ECO:0000256" key="2">
    <source>
        <dbReference type="ARBA" id="ARBA00022730"/>
    </source>
</evidence>
<keyword evidence="3" id="KW-0694">RNA-binding</keyword>
<organism evidence="6">
    <name type="scientific">marine sediment metagenome</name>
    <dbReference type="NCBI Taxonomy" id="412755"/>
    <lineage>
        <taxon>unclassified sequences</taxon>
        <taxon>metagenomes</taxon>
        <taxon>ecological metagenomes</taxon>
    </lineage>
</organism>
<dbReference type="InterPro" id="IPR019981">
    <property type="entry name" value="Ribosomal_uS11_bac-type"/>
</dbReference>
<dbReference type="GO" id="GO:1990904">
    <property type="term" value="C:ribonucleoprotein complex"/>
    <property type="evidence" value="ECO:0007669"/>
    <property type="project" value="UniProtKB-KW"/>
</dbReference>
<dbReference type="GO" id="GO:0005840">
    <property type="term" value="C:ribosome"/>
    <property type="evidence" value="ECO:0007669"/>
    <property type="project" value="UniProtKB-KW"/>
</dbReference>
<keyword evidence="4" id="KW-0689">Ribosomal protein</keyword>
<dbReference type="GO" id="GO:0003735">
    <property type="term" value="F:structural constituent of ribosome"/>
    <property type="evidence" value="ECO:0007669"/>
    <property type="project" value="InterPro"/>
</dbReference>
<evidence type="ECO:0000256" key="4">
    <source>
        <dbReference type="ARBA" id="ARBA00022980"/>
    </source>
</evidence>
<dbReference type="PIRSF" id="PIRSF002131">
    <property type="entry name" value="Ribosomal_S11"/>
    <property type="match status" value="1"/>
</dbReference>
<evidence type="ECO:0000256" key="5">
    <source>
        <dbReference type="ARBA" id="ARBA00023274"/>
    </source>
</evidence>
<dbReference type="SUPFAM" id="SSF53137">
    <property type="entry name" value="Translational machinery components"/>
    <property type="match status" value="1"/>
</dbReference>
<accession>A0A0F9QG35</accession>
<comment type="caution">
    <text evidence="6">The sequence shown here is derived from an EMBL/GenBank/DDBJ whole genome shotgun (WGS) entry which is preliminary data.</text>
</comment>
<dbReference type="EMBL" id="LAZR01001644">
    <property type="protein sequence ID" value="KKN41494.1"/>
    <property type="molecule type" value="Genomic_DNA"/>
</dbReference>
<dbReference type="Pfam" id="PF00411">
    <property type="entry name" value="Ribosomal_S11"/>
    <property type="match status" value="1"/>
</dbReference>
<dbReference type="Gene3D" id="3.30.420.80">
    <property type="entry name" value="Ribosomal protein S11"/>
    <property type="match status" value="1"/>
</dbReference>
<dbReference type="AlphaFoldDB" id="A0A0F9QG35"/>
<dbReference type="GO" id="GO:0019843">
    <property type="term" value="F:rRNA binding"/>
    <property type="evidence" value="ECO:0007669"/>
    <property type="project" value="UniProtKB-KW"/>
</dbReference>
<dbReference type="InterPro" id="IPR036967">
    <property type="entry name" value="Ribosomal_uS11_sf"/>
</dbReference>
<gene>
    <name evidence="6" type="ORF">LCGC14_0722530</name>
</gene>
<dbReference type="GO" id="GO:0006412">
    <property type="term" value="P:translation"/>
    <property type="evidence" value="ECO:0007669"/>
    <property type="project" value="InterPro"/>
</dbReference>
<protein>
    <recommendedName>
        <fullName evidence="7">30S ribosomal protein S11</fullName>
    </recommendedName>
</protein>
<keyword evidence="2" id="KW-0699">rRNA-binding</keyword>
<name>A0A0F9QG35_9ZZZZ</name>
<proteinExistence type="inferred from homology"/>
<dbReference type="PROSITE" id="PS00054">
    <property type="entry name" value="RIBOSOMAL_S11"/>
    <property type="match status" value="1"/>
</dbReference>
<dbReference type="NCBIfam" id="TIGR03632">
    <property type="entry name" value="uS11_bact"/>
    <property type="match status" value="1"/>
</dbReference>
<dbReference type="FunFam" id="3.30.420.80:FF:000001">
    <property type="entry name" value="30S ribosomal protein S11"/>
    <property type="match status" value="1"/>
</dbReference>
<keyword evidence="5" id="KW-0687">Ribonucleoprotein</keyword>
<evidence type="ECO:0008006" key="7">
    <source>
        <dbReference type="Google" id="ProtNLM"/>
    </source>
</evidence>
<evidence type="ECO:0000256" key="1">
    <source>
        <dbReference type="ARBA" id="ARBA00006194"/>
    </source>
</evidence>
<dbReference type="PANTHER" id="PTHR11759">
    <property type="entry name" value="40S RIBOSOMAL PROTEIN S14/30S RIBOSOMAL PROTEIN S11"/>
    <property type="match status" value="1"/>
</dbReference>
<sequence length="129" mass="13810">MANSSARQRKRVKKSVVDGVAHVHASFNNTIVTITDRQGNALSWATSGGCGFRGSRKSTPFAAQVAAEKAGEVAKEFGMKNLDVEIKGPGPGRESAVRALNNLGFKITNISDVTPIPHNGCRPPKRRRV</sequence>
<dbReference type="InterPro" id="IPR001971">
    <property type="entry name" value="Ribosomal_uS11"/>
</dbReference>
<comment type="similarity">
    <text evidence="1">Belongs to the universal ribosomal protein uS11 family.</text>
</comment>
<dbReference type="NCBIfam" id="NF003698">
    <property type="entry name" value="PRK05309.1"/>
    <property type="match status" value="1"/>
</dbReference>
<evidence type="ECO:0000313" key="6">
    <source>
        <dbReference type="EMBL" id="KKN41494.1"/>
    </source>
</evidence>
<dbReference type="InterPro" id="IPR018102">
    <property type="entry name" value="Ribosomal_uS11_CS"/>
</dbReference>
<dbReference type="HAMAP" id="MF_01310">
    <property type="entry name" value="Ribosomal_uS11"/>
    <property type="match status" value="1"/>
</dbReference>